<evidence type="ECO:0000259" key="3">
    <source>
        <dbReference type="Pfam" id="PF07995"/>
    </source>
</evidence>
<reference evidence="4 5" key="1">
    <citation type="submission" date="2021-09" db="EMBL/GenBank/DDBJ databases">
        <title>Lysobacter sp. 13A isolated from the river sediment.</title>
        <authorList>
            <person name="Liu H."/>
            <person name="Li S."/>
            <person name="Mao S."/>
        </authorList>
    </citation>
    <scope>NUCLEOTIDE SEQUENCE [LARGE SCALE GENOMIC DNA]</scope>
    <source>
        <strain evidence="4 5">13A</strain>
    </source>
</reference>
<dbReference type="EMBL" id="JAINZW010000005">
    <property type="protein sequence ID" value="MBZ4040162.1"/>
    <property type="molecule type" value="Genomic_DNA"/>
</dbReference>
<dbReference type="InterPro" id="IPR011041">
    <property type="entry name" value="Quinoprot_gluc/sorb_DH_b-prop"/>
</dbReference>
<dbReference type="PANTHER" id="PTHR19328">
    <property type="entry name" value="HEDGEHOG-INTERACTING PROTEIN"/>
    <property type="match status" value="1"/>
</dbReference>
<dbReference type="InterPro" id="IPR011042">
    <property type="entry name" value="6-blade_b-propeller_TolB-like"/>
</dbReference>
<evidence type="ECO:0000313" key="4">
    <source>
        <dbReference type="EMBL" id="MBZ4040162.1"/>
    </source>
</evidence>
<keyword evidence="2" id="KW-0732">Signal</keyword>
<organism evidence="4 5">
    <name type="scientific">Novilysobacter selenitireducens</name>
    <dbReference type="NCBI Taxonomy" id="2872639"/>
    <lineage>
        <taxon>Bacteria</taxon>
        <taxon>Pseudomonadati</taxon>
        <taxon>Pseudomonadota</taxon>
        <taxon>Gammaproteobacteria</taxon>
        <taxon>Lysobacterales</taxon>
        <taxon>Lysobacteraceae</taxon>
        <taxon>Novilysobacter</taxon>
    </lineage>
</organism>
<name>A0ABS7T8F9_9GAMM</name>
<gene>
    <name evidence="4" type="ORF">K6753_11535</name>
</gene>
<evidence type="ECO:0000313" key="5">
    <source>
        <dbReference type="Proteomes" id="UP001430954"/>
    </source>
</evidence>
<feature type="compositionally biased region" description="Polar residues" evidence="1">
    <location>
        <begin position="46"/>
        <end position="56"/>
    </location>
</feature>
<feature type="signal peptide" evidence="2">
    <location>
        <begin position="1"/>
        <end position="32"/>
    </location>
</feature>
<feature type="compositionally biased region" description="Low complexity" evidence="1">
    <location>
        <begin position="34"/>
        <end position="44"/>
    </location>
</feature>
<dbReference type="Gene3D" id="2.120.10.30">
    <property type="entry name" value="TolB, C-terminal domain"/>
    <property type="match status" value="1"/>
</dbReference>
<dbReference type="PANTHER" id="PTHR19328:SF75">
    <property type="entry name" value="ALDOSE SUGAR DEHYDROGENASE YLII"/>
    <property type="match status" value="1"/>
</dbReference>
<accession>A0ABS7T8F9</accession>
<evidence type="ECO:0000256" key="2">
    <source>
        <dbReference type="SAM" id="SignalP"/>
    </source>
</evidence>
<sequence>MTRPTSRAGVRHPLAAACLAALLAACTTTNDAAPAQTEPAADATETSDGPFSTTEIGQFNEPWAMTFLPDGRLLVTEKPGTLKLVWLGETAIATRMVDVAGVPEVDYGGQGGLGDVVLHPDFARNNTVYLSYAEAGEGDTRGGVVARGTLALTADGGTLSNLEVIWRQVPKVTGRGHYSHRIAFGPDGKLWISSGERQKFDPAQDMASNLGKIIRLNDDGSVPADNPFADQGDVAAQVWSLGHRNTLGLAFDAQGRLWNHEMGPAGGDELNLIERGENYGYPVVSNGDHYDGREIPDHDTRPEFNAPEITWSPVISPAGFVIYSGNRFTDWQGDGFIGGLSSKALVRVEFDGTSAREAERFDMGQRIREVEQGPAGDLWVLEDEREGSGGRLLRLSPPAASNAPVTE</sequence>
<comment type="caution">
    <text evidence="4">The sequence shown here is derived from an EMBL/GenBank/DDBJ whole genome shotgun (WGS) entry which is preliminary data.</text>
</comment>
<feature type="chain" id="PRO_5045600837" evidence="2">
    <location>
        <begin position="33"/>
        <end position="407"/>
    </location>
</feature>
<feature type="domain" description="Glucose/Sorbosone dehydrogenase" evidence="3">
    <location>
        <begin position="59"/>
        <end position="388"/>
    </location>
</feature>
<protein>
    <submittedName>
        <fullName evidence="4">PQQ-dependent sugar dehydrogenase</fullName>
    </submittedName>
</protein>
<keyword evidence="5" id="KW-1185">Reference proteome</keyword>
<proteinExistence type="predicted"/>
<feature type="region of interest" description="Disordered" evidence="1">
    <location>
        <begin position="34"/>
        <end position="56"/>
    </location>
</feature>
<dbReference type="PROSITE" id="PS51257">
    <property type="entry name" value="PROKAR_LIPOPROTEIN"/>
    <property type="match status" value="1"/>
</dbReference>
<dbReference type="InterPro" id="IPR012938">
    <property type="entry name" value="Glc/Sorbosone_DH"/>
</dbReference>
<dbReference type="RefSeq" id="WP_223676616.1">
    <property type="nucleotide sequence ID" value="NZ_JAINZW010000005.1"/>
</dbReference>
<dbReference type="SUPFAM" id="SSF50952">
    <property type="entry name" value="Soluble quinoprotein glucose dehydrogenase"/>
    <property type="match status" value="1"/>
</dbReference>
<evidence type="ECO:0000256" key="1">
    <source>
        <dbReference type="SAM" id="MobiDB-lite"/>
    </source>
</evidence>
<dbReference type="Pfam" id="PF07995">
    <property type="entry name" value="GSDH"/>
    <property type="match status" value="1"/>
</dbReference>
<dbReference type="Proteomes" id="UP001430954">
    <property type="component" value="Unassembled WGS sequence"/>
</dbReference>
<feature type="region of interest" description="Disordered" evidence="1">
    <location>
        <begin position="387"/>
        <end position="407"/>
    </location>
</feature>